<dbReference type="STRING" id="84645.A0A498MEK8"/>
<evidence type="ECO:0000256" key="1">
    <source>
        <dbReference type="ARBA" id="ARBA00001933"/>
    </source>
</evidence>
<feature type="region of interest" description="Disordered" evidence="20">
    <location>
        <begin position="1"/>
        <end position="22"/>
    </location>
</feature>
<dbReference type="EC" id="2.6.1.42" evidence="19"/>
<evidence type="ECO:0000256" key="4">
    <source>
        <dbReference type="ARBA" id="ARBA00009320"/>
    </source>
</evidence>
<dbReference type="InterPro" id="IPR005786">
    <property type="entry name" value="B_amino_transII"/>
</dbReference>
<evidence type="ECO:0000256" key="18">
    <source>
        <dbReference type="RuleBase" id="RU004516"/>
    </source>
</evidence>
<dbReference type="GO" id="GO:0009098">
    <property type="term" value="P:L-leucine biosynthetic process"/>
    <property type="evidence" value="ECO:0007669"/>
    <property type="project" value="TreeGrafter"/>
</dbReference>
<dbReference type="InterPro" id="IPR043132">
    <property type="entry name" value="BCAT-like_C"/>
</dbReference>
<evidence type="ECO:0007829" key="24">
    <source>
        <dbReference type="PeptideAtlas" id="A0A498MEK8"/>
    </source>
</evidence>
<dbReference type="GO" id="GO:0052654">
    <property type="term" value="F:L-leucine-2-oxoglutarate transaminase activity"/>
    <property type="evidence" value="ECO:0007669"/>
    <property type="project" value="RHEA"/>
</dbReference>
<dbReference type="Pfam" id="PF01063">
    <property type="entry name" value="Aminotran_4"/>
    <property type="match status" value="1"/>
</dbReference>
<evidence type="ECO:0000256" key="2">
    <source>
        <dbReference type="ARBA" id="ARBA00004496"/>
    </source>
</evidence>
<feature type="region of interest" description="Disordered" evidence="20">
    <location>
        <begin position="380"/>
        <end position="408"/>
    </location>
</feature>
<comment type="similarity">
    <text evidence="4 19">Belongs to the class-IV pyridoxal-phosphate-dependent aminotransferase family.</text>
</comment>
<name>A0A498MEK8_LABRO</name>
<evidence type="ECO:0000256" key="13">
    <source>
        <dbReference type="ARBA" id="ARBA00050522"/>
    </source>
</evidence>
<comment type="subunit">
    <text evidence="5">Homodimer.</text>
</comment>
<gene>
    <name evidence="22" type="ORF">ROHU_026601</name>
</gene>
<evidence type="ECO:0000256" key="3">
    <source>
        <dbReference type="ARBA" id="ARBA00009034"/>
    </source>
</evidence>
<dbReference type="EMBL" id="QBIY01012739">
    <property type="protein sequence ID" value="RXN17754.1"/>
    <property type="molecule type" value="Genomic_DNA"/>
</dbReference>
<comment type="cofactor">
    <cofactor evidence="1 18">
        <name>pyridoxal 5'-phosphate</name>
        <dbReference type="ChEBI" id="CHEBI:597326"/>
    </cofactor>
</comment>
<dbReference type="SUPFAM" id="SSF56994">
    <property type="entry name" value="Insulin-like"/>
    <property type="match status" value="1"/>
</dbReference>
<dbReference type="GO" id="GO:0007268">
    <property type="term" value="P:chemical synaptic transmission"/>
    <property type="evidence" value="ECO:0007669"/>
    <property type="project" value="InterPro"/>
</dbReference>
<comment type="catalytic activity">
    <reaction evidence="15">
        <text>L-leucine + 2-oxoglutarate = 4-methyl-2-oxopentanoate + L-glutamate</text>
        <dbReference type="Rhea" id="RHEA:18321"/>
        <dbReference type="ChEBI" id="CHEBI:16810"/>
        <dbReference type="ChEBI" id="CHEBI:17865"/>
        <dbReference type="ChEBI" id="CHEBI:29985"/>
        <dbReference type="ChEBI" id="CHEBI:57427"/>
        <dbReference type="EC" id="2.6.1.42"/>
    </reaction>
    <physiologicalReaction direction="left-to-right" evidence="15">
        <dbReference type="Rhea" id="RHEA:18322"/>
    </physiologicalReaction>
</comment>
<evidence type="ECO:0000256" key="12">
    <source>
        <dbReference type="ARBA" id="ARBA00023304"/>
    </source>
</evidence>
<dbReference type="GO" id="GO:0009099">
    <property type="term" value="P:L-valine biosynthetic process"/>
    <property type="evidence" value="ECO:0007669"/>
    <property type="project" value="TreeGrafter"/>
</dbReference>
<evidence type="ECO:0000256" key="9">
    <source>
        <dbReference type="ARBA" id="ARBA00022679"/>
    </source>
</evidence>
<dbReference type="GO" id="GO:0052656">
    <property type="term" value="F:L-isoleucine-2-oxoglutarate transaminase activity"/>
    <property type="evidence" value="ECO:0007669"/>
    <property type="project" value="RHEA"/>
</dbReference>
<dbReference type="PRINTS" id="PR02005">
    <property type="entry name" value="INSLNLIKEGF1"/>
</dbReference>
<evidence type="ECO:0000313" key="22">
    <source>
        <dbReference type="EMBL" id="RXN17754.1"/>
    </source>
</evidence>
<evidence type="ECO:0000256" key="7">
    <source>
        <dbReference type="ARBA" id="ARBA00022576"/>
    </source>
</evidence>
<keyword evidence="8 19" id="KW-0028">Amino-acid biosynthesis</keyword>
<dbReference type="GO" id="GO:0005739">
    <property type="term" value="C:mitochondrion"/>
    <property type="evidence" value="ECO:0007669"/>
    <property type="project" value="TreeGrafter"/>
</dbReference>
<evidence type="ECO:0000256" key="15">
    <source>
        <dbReference type="ARBA" id="ARBA00052295"/>
    </source>
</evidence>
<dbReference type="InterPro" id="IPR005456">
    <property type="entry name" value="Prepro-melanin_conc_hormone"/>
</dbReference>
<dbReference type="InterPro" id="IPR016179">
    <property type="entry name" value="Insulin-like"/>
</dbReference>
<comment type="catalytic activity">
    <reaction evidence="14">
        <text>L-valine + 2-oxoglutarate = 3-methyl-2-oxobutanoate + L-glutamate</text>
        <dbReference type="Rhea" id="RHEA:24813"/>
        <dbReference type="ChEBI" id="CHEBI:11851"/>
        <dbReference type="ChEBI" id="CHEBI:16810"/>
        <dbReference type="ChEBI" id="CHEBI:29985"/>
        <dbReference type="ChEBI" id="CHEBI:57762"/>
        <dbReference type="EC" id="2.6.1.42"/>
    </reaction>
    <physiologicalReaction direction="left-to-right" evidence="14">
        <dbReference type="Rhea" id="RHEA:24814"/>
    </physiologicalReaction>
</comment>
<dbReference type="InterPro" id="IPR036038">
    <property type="entry name" value="Aminotransferase-like"/>
</dbReference>
<evidence type="ECO:0000256" key="19">
    <source>
        <dbReference type="RuleBase" id="RU004517"/>
    </source>
</evidence>
<comment type="caution">
    <text evidence="22">The sequence shown here is derived from an EMBL/GenBank/DDBJ whole genome shotgun (WGS) entry which is preliminary data.</text>
</comment>
<dbReference type="InterPro" id="IPR036438">
    <property type="entry name" value="Insulin-like_sf"/>
</dbReference>
<dbReference type="GO" id="GO:0006629">
    <property type="term" value="P:lipid metabolic process"/>
    <property type="evidence" value="ECO:0007669"/>
    <property type="project" value="UniProtKB-KW"/>
</dbReference>
<sequence>MASVASATNAPSSQEELEKNGVAGDASSFKAADTVIQLAQTHKQKPDPNGLVFGTVFTDHMLTIEWSLEDGWQKPHIQPFGNLSIHPGCSALHYAVQLFEGTKAYRGPDNKVRLFRPMVNMKRMMKSAHRACLPSFDGAELLECIRKLVEVDQDWVPHSESASLYIRPTFLGTEPTLGVKKPNKALLFVILSPVGSYFSMGVKPVSLWADSKYIRAWRGGTGDCKMGGNYGASIYAQYKAVDYGCQQVLWLYGDDHQITEVGTMNLFLYWINEKGEEELATPPLDGIILPGVTRLSILELAREWGEFKVSERYLTMADLRQALEENRVREMFGSGTACVVSPVGRILYQGENLHIPCEGNFPPLASRLLKELTDIQWVHTDRQADGSKEEQVGKGKPTGYGPSSRRSHNRGIVDECCFQSCELRRLEMYCAPVKPGKTPRSVRAERHTDTARTPKWTCECKARFQANQPSSSKIMASSYTVIFALALLVELTTRSTTALPKIKMDEERTDQDGVVSIAGEDGDSEMGPGQLTFRRPHIIEGRLVDEDGTKRIFILAQDTGVKGSLGREANLAYSRAFPVLPPRGMDHALDGFNMRDERRSTDDVIPMVLRCMIGRVYRPCWQA</sequence>
<dbReference type="CDD" id="cd01557">
    <property type="entry name" value="BCAT_beta_family"/>
    <property type="match status" value="1"/>
</dbReference>
<dbReference type="PANTHER" id="PTHR11825:SF70">
    <property type="entry name" value="BRANCHED-CHAIN-AMINO-ACID AMINOTRANSFERASE, CYTOSOLIC"/>
    <property type="match status" value="1"/>
</dbReference>
<dbReference type="GO" id="GO:0052655">
    <property type="term" value="F:L-valine-2-oxoglutarate transaminase activity"/>
    <property type="evidence" value="ECO:0007669"/>
    <property type="project" value="RHEA"/>
</dbReference>
<evidence type="ECO:0000256" key="8">
    <source>
        <dbReference type="ARBA" id="ARBA00022605"/>
    </source>
</evidence>
<dbReference type="NCBIfam" id="NF009897">
    <property type="entry name" value="PRK13357.1"/>
    <property type="match status" value="1"/>
</dbReference>
<comment type="subcellular location">
    <subcellularLocation>
        <location evidence="2">Cytoplasm</location>
    </subcellularLocation>
    <subcellularLocation>
        <location evidence="17">Secreted</location>
    </subcellularLocation>
</comment>
<dbReference type="Gene3D" id="3.30.470.10">
    <property type="match status" value="1"/>
</dbReference>
<dbReference type="PROSITE" id="PS00262">
    <property type="entry name" value="INSULIN"/>
    <property type="match status" value="1"/>
</dbReference>
<dbReference type="InterPro" id="IPR022353">
    <property type="entry name" value="Insulin_CS"/>
</dbReference>
<dbReference type="FunFam" id="3.30.470.10:FF:000002">
    <property type="entry name" value="Branched-chain-amino-acid aminotransferase"/>
    <property type="match status" value="1"/>
</dbReference>
<evidence type="ECO:0000256" key="5">
    <source>
        <dbReference type="ARBA" id="ARBA00011738"/>
    </source>
</evidence>
<evidence type="ECO:0000259" key="21">
    <source>
        <dbReference type="SMART" id="SM00078"/>
    </source>
</evidence>
<feature type="compositionally biased region" description="Basic and acidic residues" evidence="20">
    <location>
        <begin position="380"/>
        <end position="393"/>
    </location>
</feature>
<dbReference type="InterPro" id="IPR033939">
    <property type="entry name" value="BCAT_family"/>
</dbReference>
<keyword evidence="9 19" id="KW-0808">Transferase</keyword>
<dbReference type="GO" id="GO:0045202">
    <property type="term" value="C:synapse"/>
    <property type="evidence" value="ECO:0007669"/>
    <property type="project" value="GOC"/>
</dbReference>
<reference evidence="22 23" key="1">
    <citation type="submission" date="2018-03" db="EMBL/GenBank/DDBJ databases">
        <title>Draft genome sequence of Rohu Carp (Labeo rohita).</title>
        <authorList>
            <person name="Das P."/>
            <person name="Kushwaha B."/>
            <person name="Joshi C.G."/>
            <person name="Kumar D."/>
            <person name="Nagpure N.S."/>
            <person name="Sahoo L."/>
            <person name="Das S.P."/>
            <person name="Bit A."/>
            <person name="Patnaik S."/>
            <person name="Meher P.K."/>
            <person name="Jayasankar P."/>
            <person name="Koringa P.G."/>
            <person name="Patel N.V."/>
            <person name="Hinsu A.T."/>
            <person name="Kumar R."/>
            <person name="Pandey M."/>
            <person name="Agarwal S."/>
            <person name="Srivastava S."/>
            <person name="Singh M."/>
            <person name="Iquebal M.A."/>
            <person name="Jaiswal S."/>
            <person name="Angadi U.B."/>
            <person name="Kumar N."/>
            <person name="Raza M."/>
            <person name="Shah T.M."/>
            <person name="Rai A."/>
            <person name="Jena J.K."/>
        </authorList>
    </citation>
    <scope>NUCLEOTIDE SEQUENCE [LARGE SCALE GENOMIC DNA]</scope>
    <source>
        <strain evidence="22">DASCIFA01</strain>
        <tissue evidence="22">Testis</tissue>
    </source>
</reference>
<dbReference type="GO" id="GO:0005615">
    <property type="term" value="C:extracellular space"/>
    <property type="evidence" value="ECO:0007669"/>
    <property type="project" value="InterPro"/>
</dbReference>
<dbReference type="Gene3D" id="3.20.10.10">
    <property type="entry name" value="D-amino Acid Aminotransferase, subunit A, domain 2"/>
    <property type="match status" value="1"/>
</dbReference>
<dbReference type="SUPFAM" id="SSF56752">
    <property type="entry name" value="D-aminoacid aminotransferase-like PLP-dependent enzymes"/>
    <property type="match status" value="1"/>
</dbReference>
<dbReference type="Gene3D" id="1.10.100.10">
    <property type="entry name" value="Insulin-like"/>
    <property type="match status" value="1"/>
</dbReference>
<dbReference type="PROSITE" id="PS00770">
    <property type="entry name" value="AA_TRANSFER_CLASS_4"/>
    <property type="match status" value="1"/>
</dbReference>
<dbReference type="InterPro" id="IPR001544">
    <property type="entry name" value="Aminotrans_IV"/>
</dbReference>
<keyword evidence="17" id="KW-0964">Secreted</keyword>
<keyword evidence="24" id="KW-1267">Proteomics identification</keyword>
<accession>A0A498MEK8</accession>
<organism evidence="22 23">
    <name type="scientific">Labeo rohita</name>
    <name type="common">Indian major carp</name>
    <name type="synonym">Cyprinus rohita</name>
    <dbReference type="NCBI Taxonomy" id="84645"/>
    <lineage>
        <taxon>Eukaryota</taxon>
        <taxon>Metazoa</taxon>
        <taxon>Chordata</taxon>
        <taxon>Craniata</taxon>
        <taxon>Vertebrata</taxon>
        <taxon>Euteleostomi</taxon>
        <taxon>Actinopterygii</taxon>
        <taxon>Neopterygii</taxon>
        <taxon>Teleostei</taxon>
        <taxon>Ostariophysi</taxon>
        <taxon>Cypriniformes</taxon>
        <taxon>Cyprinidae</taxon>
        <taxon>Labeoninae</taxon>
        <taxon>Labeonini</taxon>
        <taxon>Labeo</taxon>
    </lineage>
</organism>
<proteinExistence type="evidence at protein level"/>
<dbReference type="AlphaFoldDB" id="A0A498MEK8"/>
<dbReference type="InterPro" id="IPR043131">
    <property type="entry name" value="BCAT-like_N"/>
</dbReference>
<comment type="function">
    <text evidence="16">Catalyzes the first reaction in the catabolism of the essential branched chain amino acids leucine, isoleucine, and valine.</text>
</comment>
<evidence type="ECO:0000256" key="11">
    <source>
        <dbReference type="ARBA" id="ARBA00023098"/>
    </source>
</evidence>
<feature type="compositionally biased region" description="Polar residues" evidence="20">
    <location>
        <begin position="1"/>
        <end position="14"/>
    </location>
</feature>
<dbReference type="Pfam" id="PF05824">
    <property type="entry name" value="Pro-MCH"/>
    <property type="match status" value="1"/>
</dbReference>
<dbReference type="Pfam" id="PF00049">
    <property type="entry name" value="Insulin"/>
    <property type="match status" value="1"/>
</dbReference>
<dbReference type="FunFam" id="3.20.10.10:FF:000005">
    <property type="entry name" value="Branched-chain-amino-acid aminotransferase"/>
    <property type="match status" value="1"/>
</dbReference>
<dbReference type="SMART" id="SM00078">
    <property type="entry name" value="IlGF"/>
    <property type="match status" value="1"/>
</dbReference>
<protein>
    <recommendedName>
        <fullName evidence="19">Branched-chain-amino-acid aminotransferase</fullName>
        <ecNumber evidence="19">2.6.1.42</ecNumber>
    </recommendedName>
</protein>
<dbReference type="PANTHER" id="PTHR11825">
    <property type="entry name" value="SUBGROUP IIII AMINOTRANSFERASE"/>
    <property type="match status" value="1"/>
</dbReference>
<keyword evidence="12 19" id="KW-0100">Branched-chain amino acid biosynthesis</keyword>
<evidence type="ECO:0000256" key="6">
    <source>
        <dbReference type="ARBA" id="ARBA00022490"/>
    </source>
</evidence>
<comment type="catalytic activity">
    <reaction evidence="13">
        <text>L-isoleucine + 2-oxoglutarate = (S)-3-methyl-2-oxopentanoate + L-glutamate</text>
        <dbReference type="Rhea" id="RHEA:24801"/>
        <dbReference type="ChEBI" id="CHEBI:16810"/>
        <dbReference type="ChEBI" id="CHEBI:29985"/>
        <dbReference type="ChEBI" id="CHEBI:35146"/>
        <dbReference type="ChEBI" id="CHEBI:58045"/>
        <dbReference type="EC" id="2.6.1.42"/>
    </reaction>
    <physiologicalReaction direction="left-to-right" evidence="13">
        <dbReference type="Rhea" id="RHEA:24802"/>
    </physiologicalReaction>
</comment>
<dbReference type="GO" id="GO:0008083">
    <property type="term" value="F:growth factor activity"/>
    <property type="evidence" value="ECO:0007669"/>
    <property type="project" value="InterPro"/>
</dbReference>
<evidence type="ECO:0000256" key="16">
    <source>
        <dbReference type="ARBA" id="ARBA00057137"/>
    </source>
</evidence>
<dbReference type="InterPro" id="IPR018300">
    <property type="entry name" value="Aminotrans_IV_CS"/>
</dbReference>
<dbReference type="Proteomes" id="UP000290572">
    <property type="component" value="Unassembled WGS sequence"/>
</dbReference>
<evidence type="ECO:0000256" key="10">
    <source>
        <dbReference type="ARBA" id="ARBA00022898"/>
    </source>
</evidence>
<evidence type="ECO:0000256" key="14">
    <source>
        <dbReference type="ARBA" id="ARBA00050614"/>
    </source>
</evidence>
<evidence type="ECO:0000256" key="17">
    <source>
        <dbReference type="RuleBase" id="RU000406"/>
    </source>
</evidence>
<dbReference type="NCBIfam" id="TIGR01123">
    <property type="entry name" value="ilvE_II"/>
    <property type="match status" value="1"/>
</dbReference>
<dbReference type="GO" id="GO:0030354">
    <property type="term" value="F:melanin-concentrating hormone activity"/>
    <property type="evidence" value="ECO:0007669"/>
    <property type="project" value="InterPro"/>
</dbReference>
<keyword evidence="23" id="KW-1185">Reference proteome</keyword>
<dbReference type="InterPro" id="IPR022341">
    <property type="entry name" value="IGF-I"/>
</dbReference>
<keyword evidence="10 18" id="KW-0663">Pyridoxal phosphate</keyword>
<keyword evidence="11" id="KW-0443">Lipid metabolism</keyword>
<feature type="domain" description="Insulin-like" evidence="21">
    <location>
        <begin position="366"/>
        <end position="430"/>
    </location>
</feature>
<comment type="similarity">
    <text evidence="3 17">Belongs to the insulin family.</text>
</comment>
<keyword evidence="7 19" id="KW-0032">Aminotransferase</keyword>
<keyword evidence="6" id="KW-0963">Cytoplasm</keyword>
<evidence type="ECO:0000313" key="23">
    <source>
        <dbReference type="Proteomes" id="UP000290572"/>
    </source>
</evidence>
<evidence type="ECO:0000256" key="20">
    <source>
        <dbReference type="SAM" id="MobiDB-lite"/>
    </source>
</evidence>